<dbReference type="InterPro" id="IPR035986">
    <property type="entry name" value="PKD_dom_sf"/>
</dbReference>
<keyword evidence="1" id="KW-0732">Signal</keyword>
<feature type="signal peptide" evidence="1">
    <location>
        <begin position="1"/>
        <end position="24"/>
    </location>
</feature>
<dbReference type="RefSeq" id="WP_168806737.1">
    <property type="nucleotide sequence ID" value="NZ_CP051205.1"/>
</dbReference>
<dbReference type="AlphaFoldDB" id="A0AAE6ZI89"/>
<dbReference type="SUPFAM" id="SSF63829">
    <property type="entry name" value="Calcium-dependent phosphotriesterase"/>
    <property type="match status" value="1"/>
</dbReference>
<dbReference type="Gene3D" id="2.115.10.10">
    <property type="entry name" value="Tachylectin 2"/>
    <property type="match status" value="1"/>
</dbReference>
<protein>
    <submittedName>
        <fullName evidence="2">Gliding motility-associated C-terminal domain-containing protein</fullName>
    </submittedName>
</protein>
<reference evidence="3" key="1">
    <citation type="submission" date="2020-04" db="EMBL/GenBank/DDBJ databases">
        <authorList>
            <person name="Kittiwongwattana C."/>
        </authorList>
    </citation>
    <scope>NUCLEOTIDE SEQUENCE [LARGE SCALE GENOMIC DNA]</scope>
    <source>
        <strain evidence="3">1310</strain>
    </source>
</reference>
<dbReference type="InterPro" id="IPR013783">
    <property type="entry name" value="Ig-like_fold"/>
</dbReference>
<feature type="chain" id="PRO_5042159178" evidence="1">
    <location>
        <begin position="25"/>
        <end position="1070"/>
    </location>
</feature>
<organism evidence="2 3">
    <name type="scientific">Chitinophaga oryzae</name>
    <dbReference type="NCBI Taxonomy" id="2725414"/>
    <lineage>
        <taxon>Bacteria</taxon>
        <taxon>Pseudomonadati</taxon>
        <taxon>Bacteroidota</taxon>
        <taxon>Chitinophagia</taxon>
        <taxon>Chitinophagales</taxon>
        <taxon>Chitinophagaceae</taxon>
        <taxon>Chitinophaga</taxon>
    </lineage>
</organism>
<dbReference type="EMBL" id="CP051205">
    <property type="protein sequence ID" value="QJB33491.1"/>
    <property type="molecule type" value="Genomic_DNA"/>
</dbReference>
<dbReference type="Gene3D" id="2.60.40.10">
    <property type="entry name" value="Immunoglobulins"/>
    <property type="match status" value="4"/>
</dbReference>
<evidence type="ECO:0000313" key="2">
    <source>
        <dbReference type="EMBL" id="QJB33491.1"/>
    </source>
</evidence>
<evidence type="ECO:0000256" key="1">
    <source>
        <dbReference type="SAM" id="SignalP"/>
    </source>
</evidence>
<evidence type="ECO:0000313" key="3">
    <source>
        <dbReference type="Proteomes" id="UP000502421"/>
    </source>
</evidence>
<dbReference type="Proteomes" id="UP000502421">
    <property type="component" value="Chromosome"/>
</dbReference>
<gene>
    <name evidence="2" type="ORF">HF329_20085</name>
</gene>
<sequence length="1070" mass="114224">MKVPPLRCLPLFTLLLLLCCRSYSQDKLYVVNGYELGYVNMGDYSYKKLATIPATFTDLAITPDGKFYAVYGGSLYEVNPATGSSSTVTVTPSFGVGNSLVSDRNGDLYVAGNGNMLYRINMKTRTTSFIGNMIASPGGDLCFSDGKLYMVTSGNTLVEITLSADRNRIISQRLVGPLNVRGSVFSIGTNQYGICYLISTAKELALIDLEDATTYVISNSIKGSMRDVWGIAMEGEGGNDKDIEVCGNGIDDDHNGRTDGEDMACRLRRGTCDSDSREIFREDFGTGTGFGAPLPGLGNGAYQFSTTAPLQDGYYTVVSNPQLAQGAPTWKQMTDHSGKPGGRMMVINGSFLPGEFYRKKITGLCGGLQYALSVSACSVISPLVSCGANTTPVPSRIRFRIEDENGHILGQLSERYIAADPDPKGKWKEYGMIFTLPENVQNIQIVLLNDAPGGCGNDLAVDDILLSTCKPVLPVKINGNNSPAATCTGGTVSFTADRTGISLSNPVFAWQKLDETDGQWKDIPNARGEVFILSSFKATDAGQYRVQLKEGSAAPCAKEAVSAAAVLRLKDPPVVTAAGAIKVCNGEPLKMQASTAATPSTVTWQGPDGNSYNGLNAQITGSATTQHTGDYVLTAEFSDGCTTTAKTQVTVQERSRFDFTVPDAAVCVGLPVKVQASGAGVINAYQWSAANGTIAGNNTPAPEITFNTGGKQTVTLKVTGDCISKEPVSHEVSILEEKNIGFTLAPEVCMGTPVQVRADNSVQADTYSWTTGNGAITGGTTASPEITWHQAGIQTVTLKSTGYCIAAQPVSHTINVLAATDPGEITFNDGVCPGEPLEVEVKNYTGSAIRWQIAGQPDIQGTQNKLAVTWNRSGAYPVKYAIDGACGVVEVTAPQPAIVRALPTVALGRDTLICRGIQFMLRPRYSTDAIAFSWQDGPFTAAAGLPVSTSGNYKVTVKNEWGCKASDDIRITEKYCGCDVYLPTAFSPNGDGKNDVFRPVVYCVTKRFLFQVYNRWGQLIFSTTNPREGWNGVLPGGGVAATAGYLWTIEYESFEFPDVIRKTGTVTVIK</sequence>
<proteinExistence type="predicted"/>
<dbReference type="SUPFAM" id="SSF49299">
    <property type="entry name" value="PKD domain"/>
    <property type="match status" value="2"/>
</dbReference>
<accession>A0AAE6ZI89</accession>
<name>A0AAE6ZI89_9BACT</name>
<dbReference type="Pfam" id="PF13585">
    <property type="entry name" value="CHU_C"/>
    <property type="match status" value="1"/>
</dbReference>
<dbReference type="KEGG" id="coy:HF329_20085"/>
<dbReference type="NCBIfam" id="TIGR04131">
    <property type="entry name" value="Bac_Flav_CTERM"/>
    <property type="match status" value="1"/>
</dbReference>
<dbReference type="InterPro" id="IPR026341">
    <property type="entry name" value="T9SS_type_B"/>
</dbReference>